<dbReference type="InterPro" id="IPR001623">
    <property type="entry name" value="DnaJ_domain"/>
</dbReference>
<keyword evidence="2" id="KW-0812">Transmembrane</keyword>
<dbReference type="GO" id="GO:0005634">
    <property type="term" value="C:nucleus"/>
    <property type="evidence" value="ECO:0007669"/>
    <property type="project" value="TreeGrafter"/>
</dbReference>
<evidence type="ECO:0000313" key="5">
    <source>
        <dbReference type="Proteomes" id="UP000310689"/>
    </source>
</evidence>
<dbReference type="PROSITE" id="PS00636">
    <property type="entry name" value="DNAJ_1"/>
    <property type="match status" value="1"/>
</dbReference>
<organism evidence="4 5">
    <name type="scientific">Wallemia ichthyophaga</name>
    <dbReference type="NCBI Taxonomy" id="245174"/>
    <lineage>
        <taxon>Eukaryota</taxon>
        <taxon>Fungi</taxon>
        <taxon>Dikarya</taxon>
        <taxon>Basidiomycota</taxon>
        <taxon>Wallemiomycotina</taxon>
        <taxon>Wallemiomycetes</taxon>
        <taxon>Wallemiales</taxon>
        <taxon>Wallemiaceae</taxon>
        <taxon>Wallemia</taxon>
    </lineage>
</organism>
<gene>
    <name evidence="4" type="ORF">E3P86_02941</name>
</gene>
<keyword evidence="2" id="KW-0472">Membrane</keyword>
<dbReference type="SUPFAM" id="SSF46565">
    <property type="entry name" value="Chaperone J-domain"/>
    <property type="match status" value="1"/>
</dbReference>
<dbReference type="AlphaFoldDB" id="A0A4T0IWV2"/>
<evidence type="ECO:0000259" key="3">
    <source>
        <dbReference type="PROSITE" id="PS50076"/>
    </source>
</evidence>
<reference evidence="4 5" key="1">
    <citation type="submission" date="2019-03" db="EMBL/GenBank/DDBJ databases">
        <title>Sequencing 23 genomes of Wallemia ichthyophaga.</title>
        <authorList>
            <person name="Gostincar C."/>
        </authorList>
    </citation>
    <scope>NUCLEOTIDE SEQUENCE [LARGE SCALE GENOMIC DNA]</scope>
    <source>
        <strain evidence="4 5">EXF-6200</strain>
    </source>
</reference>
<evidence type="ECO:0000313" key="4">
    <source>
        <dbReference type="EMBL" id="TIB33817.1"/>
    </source>
</evidence>
<dbReference type="InterPro" id="IPR018253">
    <property type="entry name" value="DnaJ_domain_CS"/>
</dbReference>
<dbReference type="Pfam" id="PF00226">
    <property type="entry name" value="DnaJ"/>
    <property type="match status" value="1"/>
</dbReference>
<accession>A0A4T0IWV2</accession>
<keyword evidence="2" id="KW-1133">Transmembrane helix</keyword>
<dbReference type="PANTHER" id="PTHR44144">
    <property type="entry name" value="DNAJ HOMOLOG SUBFAMILY C MEMBER 9"/>
    <property type="match status" value="1"/>
</dbReference>
<dbReference type="GO" id="GO:0031072">
    <property type="term" value="F:heat shock protein binding"/>
    <property type="evidence" value="ECO:0007669"/>
    <property type="project" value="TreeGrafter"/>
</dbReference>
<dbReference type="CDD" id="cd06257">
    <property type="entry name" value="DnaJ"/>
    <property type="match status" value="1"/>
</dbReference>
<protein>
    <recommendedName>
        <fullName evidence="3">J domain-containing protein</fullName>
    </recommendedName>
</protein>
<dbReference type="Gene3D" id="1.10.287.110">
    <property type="entry name" value="DnaJ domain"/>
    <property type="match status" value="1"/>
</dbReference>
<comment type="caution">
    <text evidence="4">The sequence shown here is derived from an EMBL/GenBank/DDBJ whole genome shotgun (WGS) entry which is preliminary data.</text>
</comment>
<feature type="region of interest" description="Disordered" evidence="1">
    <location>
        <begin position="216"/>
        <end position="257"/>
    </location>
</feature>
<feature type="transmembrane region" description="Helical" evidence="2">
    <location>
        <begin position="161"/>
        <end position="181"/>
    </location>
</feature>
<dbReference type="Proteomes" id="UP000310689">
    <property type="component" value="Unassembled WGS sequence"/>
</dbReference>
<dbReference type="PRINTS" id="PR00625">
    <property type="entry name" value="JDOMAIN"/>
</dbReference>
<dbReference type="GO" id="GO:0005737">
    <property type="term" value="C:cytoplasm"/>
    <property type="evidence" value="ECO:0007669"/>
    <property type="project" value="TreeGrafter"/>
</dbReference>
<dbReference type="PANTHER" id="PTHR44144:SF1">
    <property type="entry name" value="DNAJ HOMOLOG SUBFAMILY C MEMBER 9"/>
    <property type="match status" value="1"/>
</dbReference>
<dbReference type="InterPro" id="IPR036869">
    <property type="entry name" value="J_dom_sf"/>
</dbReference>
<dbReference type="PROSITE" id="PS50076">
    <property type="entry name" value="DNAJ_2"/>
    <property type="match status" value="1"/>
</dbReference>
<dbReference type="EMBL" id="SPOI01000178">
    <property type="protein sequence ID" value="TIB33817.1"/>
    <property type="molecule type" value="Genomic_DNA"/>
</dbReference>
<dbReference type="InterPro" id="IPR052594">
    <property type="entry name" value="J_domain-containing_protein"/>
</dbReference>
<feature type="domain" description="J" evidence="3">
    <location>
        <begin position="18"/>
        <end position="85"/>
    </location>
</feature>
<name>A0A4T0IWV2_WALIC</name>
<feature type="compositionally biased region" description="Basic residues" evidence="1">
    <location>
        <begin position="222"/>
        <end position="237"/>
    </location>
</feature>
<evidence type="ECO:0000256" key="2">
    <source>
        <dbReference type="SAM" id="Phobius"/>
    </source>
</evidence>
<sequence>MKLSQIRNLQLPKNPKATPFEIFSLPTTATPNQIKSRYYELVRIYHPDKASNEYTHTRTKEFQSIVKAYELLSDTKKKQRFINTGSGWSSDSFDDTAQSRWQSDMEYVRNNYAHRRSSQFNNSHNSHYSKRSGGWDGDFYWSTYHHPANGKHQPVYGSNGAFIAGLIFFSTIVTLVEYHTFLPASMIKSSLNRSNNSAAMEEWQFKANIDANRSLSNAHESRQRHGLARTLAARKHASRDQEDSETSENPKLPLPTQ</sequence>
<evidence type="ECO:0000256" key="1">
    <source>
        <dbReference type="SAM" id="MobiDB-lite"/>
    </source>
</evidence>
<proteinExistence type="predicted"/>
<dbReference type="SMART" id="SM00271">
    <property type="entry name" value="DnaJ"/>
    <property type="match status" value="1"/>
</dbReference>